<dbReference type="GO" id="GO:0080032">
    <property type="term" value="F:methyl jasmonate esterase activity"/>
    <property type="evidence" value="ECO:0007669"/>
    <property type="project" value="TreeGrafter"/>
</dbReference>
<organism evidence="22 23">
    <name type="scientific">Prunus armeniaca</name>
    <name type="common">Apricot</name>
    <name type="synonym">Armeniaca vulgaris</name>
    <dbReference type="NCBI Taxonomy" id="36596"/>
    <lineage>
        <taxon>Eukaryota</taxon>
        <taxon>Viridiplantae</taxon>
        <taxon>Streptophyta</taxon>
        <taxon>Embryophyta</taxon>
        <taxon>Tracheophyta</taxon>
        <taxon>Spermatophyta</taxon>
        <taxon>Magnoliopsida</taxon>
        <taxon>eudicotyledons</taxon>
        <taxon>Gunneridae</taxon>
        <taxon>Pentapetalae</taxon>
        <taxon>rosids</taxon>
        <taxon>fabids</taxon>
        <taxon>Rosales</taxon>
        <taxon>Rosaceae</taxon>
        <taxon>Amygdaloideae</taxon>
        <taxon>Amygdaleae</taxon>
        <taxon>Prunus</taxon>
    </lineage>
</organism>
<dbReference type="Pfam" id="PF12697">
    <property type="entry name" value="Abhydrolase_6"/>
    <property type="match status" value="1"/>
</dbReference>
<dbReference type="PANTHER" id="PTHR10992:SF1066">
    <property type="entry name" value="METHYL JASMONATE ESTERASE 1"/>
    <property type="match status" value="1"/>
</dbReference>
<evidence type="ECO:0000256" key="14">
    <source>
        <dbReference type="ARBA" id="ARBA00060885"/>
    </source>
</evidence>
<comment type="catalytic activity">
    <reaction evidence="11">
        <text>2,2-dimethylpropanal + hydrogen cyanide = (2S)-2-hydroxy-3,3-dimethylbutanenitrile</text>
        <dbReference type="Rhea" id="RHEA:77407"/>
        <dbReference type="ChEBI" id="CHEBI:18407"/>
        <dbReference type="ChEBI" id="CHEBI:141557"/>
        <dbReference type="ChEBI" id="CHEBI:197355"/>
    </reaction>
</comment>
<dbReference type="SUPFAM" id="SSF53474">
    <property type="entry name" value="alpha/beta-Hydrolases"/>
    <property type="match status" value="1"/>
</dbReference>
<dbReference type="FunFam" id="3.40.50.1820:FF:000051">
    <property type="entry name" value="(S)-hydroxynitrile lyase"/>
    <property type="match status" value="1"/>
</dbReference>
<evidence type="ECO:0000313" key="22">
    <source>
        <dbReference type="EMBL" id="CAB4287502.1"/>
    </source>
</evidence>
<dbReference type="EC" id="4.1.2.47" evidence="15"/>
<evidence type="ECO:0000256" key="19">
    <source>
        <dbReference type="ARBA" id="ARBA00079794"/>
    </source>
</evidence>
<protein>
    <recommendedName>
        <fullName evidence="16">(S)-hydroxynitrile lyase</fullName>
        <ecNumber evidence="15">4.1.2.47</ecNumber>
    </recommendedName>
    <alternativeName>
        <fullName evidence="17">2-hydroxy-2-methylpropanenitrile lyase</fullName>
    </alternativeName>
    <alternativeName>
        <fullName evidence="18">Acetone cyanohydrin lyase</fullName>
    </alternativeName>
    <alternativeName>
        <fullName evidence="19">Hydroxynitrile lyase</fullName>
    </alternativeName>
</protein>
<gene>
    <name evidence="22" type="ORF">CURHAP_LOCUS45451</name>
</gene>
<dbReference type="EMBL" id="CAEKDK010000007">
    <property type="protein sequence ID" value="CAB4287502.1"/>
    <property type="molecule type" value="Genomic_DNA"/>
</dbReference>
<keyword evidence="20" id="KW-0732">Signal</keyword>
<sequence length="279" mass="31179">MENMRVKHLVSFLLFLCMTRICSPSANPDANQKHFVLVHGAGHGAWCWYKVSTLLTSIGHNVTALDLAASGVNPKQVQQLNSLSDYVEPLMRFMMSLPPKKRVILVGHSLGGAALSIAMEKFPEKIYIAVFATALMPGLALDYFNLISQILNSTDWMDSQFRYDRGPNNPPTAALIGPKLLSSSLYQLSPPEDLTLALSLVRFSPRFSDDIKLTKEKYGSVRRVFIGCGQDRIITVKSQMLMINKNPPNEVIWINGSDHMVMFSRPLELFSYLKEVAES</sequence>
<evidence type="ECO:0000256" key="15">
    <source>
        <dbReference type="ARBA" id="ARBA00066572"/>
    </source>
</evidence>
<evidence type="ECO:0000259" key="21">
    <source>
        <dbReference type="Pfam" id="PF12697"/>
    </source>
</evidence>
<evidence type="ECO:0000256" key="8">
    <source>
        <dbReference type="ARBA" id="ARBA00051977"/>
    </source>
</evidence>
<comment type="catalytic activity">
    <reaction evidence="10">
        <text>3-formylthiophene + hydrogen cyanide = (2S)-2-hydroxy-2-(thiophen-3-yl)acetonitrile</text>
        <dbReference type="Rhea" id="RHEA:77459"/>
        <dbReference type="ChEBI" id="CHEBI:18407"/>
        <dbReference type="ChEBI" id="CHEBI:87611"/>
        <dbReference type="ChEBI" id="CHEBI:197333"/>
    </reaction>
</comment>
<dbReference type="GO" id="GO:0009696">
    <property type="term" value="P:salicylic acid metabolic process"/>
    <property type="evidence" value="ECO:0007669"/>
    <property type="project" value="TreeGrafter"/>
</dbReference>
<name>A0A6J5VH86_PRUAR</name>
<evidence type="ECO:0000256" key="10">
    <source>
        <dbReference type="ARBA" id="ARBA00052511"/>
    </source>
</evidence>
<evidence type="ECO:0000256" key="16">
    <source>
        <dbReference type="ARBA" id="ARBA00069221"/>
    </source>
</evidence>
<evidence type="ECO:0000256" key="6">
    <source>
        <dbReference type="ARBA" id="ARBA00051647"/>
    </source>
</evidence>
<dbReference type="Gene3D" id="3.40.50.1820">
    <property type="entry name" value="alpha/beta hydrolase"/>
    <property type="match status" value="1"/>
</dbReference>
<comment type="catalytic activity">
    <reaction evidence="3">
        <text>2-hydroxy-2-methylpropanenitrile = acetone + hydrogen cyanide</text>
        <dbReference type="Rhea" id="RHEA:11932"/>
        <dbReference type="ChEBI" id="CHEBI:15347"/>
        <dbReference type="ChEBI" id="CHEBI:15348"/>
        <dbReference type="ChEBI" id="CHEBI:18407"/>
    </reaction>
    <physiologicalReaction direction="left-to-right" evidence="3">
        <dbReference type="Rhea" id="RHEA:11933"/>
    </physiologicalReaction>
</comment>
<dbReference type="PANTHER" id="PTHR10992">
    <property type="entry name" value="METHYLESTERASE FAMILY MEMBER"/>
    <property type="match status" value="1"/>
</dbReference>
<dbReference type="AlphaFoldDB" id="A0A6J5VH86"/>
<comment type="catalytic activity">
    <reaction evidence="7">
        <text>a disubstituted aliphatic (S)-hydroxynitrile = a ketone + hydrogen cyanide</text>
        <dbReference type="Rhea" id="RHEA:56592"/>
        <dbReference type="ChEBI" id="CHEBI:17087"/>
        <dbReference type="ChEBI" id="CHEBI:18407"/>
        <dbReference type="ChEBI" id="CHEBI:140597"/>
        <dbReference type="EC" id="4.1.2.47"/>
    </reaction>
</comment>
<accession>A0A6J5VH86</accession>
<comment type="catalytic activity">
    <reaction evidence="12">
        <text>cyclohexanecarbaldehyde + hydrogen cyanide = (2S)-2-cyclohexyl-2-hydroxyacetonitrile</text>
        <dbReference type="Rhea" id="RHEA:77423"/>
        <dbReference type="ChEBI" id="CHEBI:18407"/>
        <dbReference type="ChEBI" id="CHEBI:197359"/>
        <dbReference type="ChEBI" id="CHEBI:197360"/>
    </reaction>
</comment>
<dbReference type="GO" id="GO:0080030">
    <property type="term" value="F:methyl indole-3-acetate esterase activity"/>
    <property type="evidence" value="ECO:0007669"/>
    <property type="project" value="TreeGrafter"/>
</dbReference>
<comment type="catalytic activity">
    <reaction evidence="2">
        <text>a monosubstituted aliphatic (S)-hydroxynitrile = an aldehyde + hydrogen cyanide</text>
        <dbReference type="Rhea" id="RHEA:56588"/>
        <dbReference type="ChEBI" id="CHEBI:17478"/>
        <dbReference type="ChEBI" id="CHEBI:18407"/>
        <dbReference type="ChEBI" id="CHEBI:140596"/>
        <dbReference type="EC" id="4.1.2.47"/>
    </reaction>
</comment>
<dbReference type="GO" id="GO:0009694">
    <property type="term" value="P:jasmonic acid metabolic process"/>
    <property type="evidence" value="ECO:0007669"/>
    <property type="project" value="TreeGrafter"/>
</dbReference>
<comment type="catalytic activity">
    <reaction evidence="1">
        <text>4-methoxybenzaldehyde + hydrogen cyanide = (2S)-2-hydroxy-2-(4-methoxyphenyl)acetonitrile</text>
        <dbReference type="Rhea" id="RHEA:77447"/>
        <dbReference type="ChEBI" id="CHEBI:18407"/>
        <dbReference type="ChEBI" id="CHEBI:28235"/>
        <dbReference type="ChEBI" id="CHEBI:197328"/>
    </reaction>
</comment>
<evidence type="ECO:0000256" key="3">
    <source>
        <dbReference type="ARBA" id="ARBA00050262"/>
    </source>
</evidence>
<comment type="catalytic activity">
    <reaction evidence="4">
        <text>benzaldehyde + hydrogen cyanide = (S)-mandelonitrile</text>
        <dbReference type="Rhea" id="RHEA:77427"/>
        <dbReference type="ChEBI" id="CHEBI:17169"/>
        <dbReference type="ChEBI" id="CHEBI:18407"/>
        <dbReference type="ChEBI" id="CHEBI:36941"/>
    </reaction>
</comment>
<evidence type="ECO:0000256" key="2">
    <source>
        <dbReference type="ARBA" id="ARBA00050241"/>
    </source>
</evidence>
<evidence type="ECO:0000256" key="11">
    <source>
        <dbReference type="ARBA" id="ARBA00052600"/>
    </source>
</evidence>
<evidence type="ECO:0000256" key="12">
    <source>
        <dbReference type="ARBA" id="ARBA00052609"/>
    </source>
</evidence>
<dbReference type="GO" id="GO:0080031">
    <property type="term" value="F:methyl salicylate esterase activity"/>
    <property type="evidence" value="ECO:0007669"/>
    <property type="project" value="TreeGrafter"/>
</dbReference>
<evidence type="ECO:0000256" key="7">
    <source>
        <dbReference type="ARBA" id="ARBA00051735"/>
    </source>
</evidence>
<dbReference type="Proteomes" id="UP000507222">
    <property type="component" value="Unassembled WGS sequence"/>
</dbReference>
<evidence type="ECO:0000256" key="5">
    <source>
        <dbReference type="ARBA" id="ARBA00050608"/>
    </source>
</evidence>
<evidence type="ECO:0000256" key="20">
    <source>
        <dbReference type="SAM" id="SignalP"/>
    </source>
</evidence>
<dbReference type="GO" id="GO:0047606">
    <property type="term" value="F:(S)-hydroxynitrile lyase activity"/>
    <property type="evidence" value="ECO:0007669"/>
    <property type="project" value="UniProtKB-EC"/>
</dbReference>
<comment type="catalytic activity">
    <reaction evidence="8">
        <text>acrolein + hydrogen cyanide = (2S)-2-hydroxybut-3-enenitrile</text>
        <dbReference type="Rhea" id="RHEA:77411"/>
        <dbReference type="ChEBI" id="CHEBI:15368"/>
        <dbReference type="ChEBI" id="CHEBI:18407"/>
        <dbReference type="ChEBI" id="CHEBI:197356"/>
    </reaction>
</comment>
<dbReference type="InterPro" id="IPR000073">
    <property type="entry name" value="AB_hydrolase_1"/>
</dbReference>
<comment type="catalytic activity">
    <reaction evidence="9">
        <text>2-methylpropanal + hydrogen cyanide = (2S)-2-hydroxy-3-methylbutanenitrile</text>
        <dbReference type="Rhea" id="RHEA:77403"/>
        <dbReference type="ChEBI" id="CHEBI:18407"/>
        <dbReference type="ChEBI" id="CHEBI:48943"/>
        <dbReference type="ChEBI" id="CHEBI:197354"/>
    </reaction>
</comment>
<feature type="chain" id="PRO_5026939085" description="(S)-hydroxynitrile lyase" evidence="20">
    <location>
        <begin position="25"/>
        <end position="279"/>
    </location>
</feature>
<evidence type="ECO:0000256" key="17">
    <source>
        <dbReference type="ARBA" id="ARBA00076040"/>
    </source>
</evidence>
<comment type="similarity">
    <text evidence="14">Belongs to the AB hydrolase superfamily. Hydroxynitrile lyase family.</text>
</comment>
<evidence type="ECO:0000256" key="18">
    <source>
        <dbReference type="ARBA" id="ARBA00078291"/>
    </source>
</evidence>
<proteinExistence type="inferred from homology"/>
<evidence type="ECO:0000256" key="4">
    <source>
        <dbReference type="ARBA" id="ARBA00050358"/>
    </source>
</evidence>
<dbReference type="InterPro" id="IPR029058">
    <property type="entry name" value="AB_hydrolase_fold"/>
</dbReference>
<evidence type="ECO:0000256" key="1">
    <source>
        <dbReference type="ARBA" id="ARBA00050104"/>
    </source>
</evidence>
<feature type="signal peptide" evidence="20">
    <location>
        <begin position="1"/>
        <end position="24"/>
    </location>
</feature>
<evidence type="ECO:0000256" key="13">
    <source>
        <dbReference type="ARBA" id="ARBA00052826"/>
    </source>
</evidence>
<comment type="catalytic activity">
    <reaction evidence="6">
        <text>butan-2-one + hydrogen cyanide = 2-hydroxy-2-methylbutanenitrile</text>
        <dbReference type="Rhea" id="RHEA:77467"/>
        <dbReference type="ChEBI" id="CHEBI:18407"/>
        <dbReference type="ChEBI" id="CHEBI:28398"/>
        <dbReference type="ChEBI" id="CHEBI:60954"/>
    </reaction>
    <physiologicalReaction direction="right-to-left" evidence="6">
        <dbReference type="Rhea" id="RHEA:77469"/>
    </physiologicalReaction>
</comment>
<dbReference type="InterPro" id="IPR045889">
    <property type="entry name" value="MES/HNL"/>
</dbReference>
<reference evidence="22 23" key="1">
    <citation type="submission" date="2020-05" db="EMBL/GenBank/DDBJ databases">
        <authorList>
            <person name="Campoy J."/>
            <person name="Schneeberger K."/>
            <person name="Spophaly S."/>
        </authorList>
    </citation>
    <scope>NUCLEOTIDE SEQUENCE [LARGE SCALE GENOMIC DNA]</scope>
    <source>
        <strain evidence="22">PruArmRojPasFocal</strain>
    </source>
</reference>
<evidence type="ECO:0000256" key="9">
    <source>
        <dbReference type="ARBA" id="ARBA00052033"/>
    </source>
</evidence>
<evidence type="ECO:0000313" key="23">
    <source>
        <dbReference type="Proteomes" id="UP000507222"/>
    </source>
</evidence>
<comment type="catalytic activity">
    <reaction evidence="13">
        <text>an aromatic (S)-hydroxynitrile = an aromatic aldehyde + hydrogen cyanide</text>
        <dbReference type="Rhea" id="RHEA:54660"/>
        <dbReference type="ChEBI" id="CHEBI:18407"/>
        <dbReference type="ChEBI" id="CHEBI:33855"/>
        <dbReference type="ChEBI" id="CHEBI:138306"/>
        <dbReference type="EC" id="4.1.2.47"/>
    </reaction>
</comment>
<comment type="catalytic activity">
    <reaction evidence="5">
        <text>formylthiophene + hydrogen cyanide = (2R)-2-hydroxy-2-(thiophen-2-yl)acetonitrile</text>
        <dbReference type="Rhea" id="RHEA:77455"/>
        <dbReference type="ChEBI" id="CHEBI:18407"/>
        <dbReference type="ChEBI" id="CHEBI:87301"/>
        <dbReference type="ChEBI" id="CHEBI:197332"/>
    </reaction>
</comment>
<feature type="domain" description="AB hydrolase-1" evidence="21">
    <location>
        <begin position="35"/>
        <end position="269"/>
    </location>
</feature>